<evidence type="ECO:0000256" key="9">
    <source>
        <dbReference type="SAM" id="Phobius"/>
    </source>
</evidence>
<dbReference type="RefSeq" id="WP_157089918.1">
    <property type="nucleotide sequence ID" value="NZ_CP017813.1"/>
</dbReference>
<feature type="transmembrane region" description="Helical" evidence="9">
    <location>
        <begin position="126"/>
        <end position="146"/>
    </location>
</feature>
<dbReference type="InterPro" id="IPR000644">
    <property type="entry name" value="CBS_dom"/>
</dbReference>
<evidence type="ECO:0000256" key="5">
    <source>
        <dbReference type="ARBA" id="ARBA00023122"/>
    </source>
</evidence>
<evidence type="ECO:0000256" key="4">
    <source>
        <dbReference type="ARBA" id="ARBA00022989"/>
    </source>
</evidence>
<name>A0A1L4FSP0_9BACT</name>
<reference evidence="13" key="1">
    <citation type="submission" date="2016-10" db="EMBL/GenBank/DDBJ databases">
        <authorList>
            <person name="Beylefeld A."/>
            <person name="Abolnik C."/>
        </authorList>
    </citation>
    <scope>NUCLEOTIDE SEQUENCE [LARGE SCALE GENOMIC DNA]</scope>
    <source>
        <strain evidence="13">B359_6</strain>
    </source>
</reference>
<proteinExistence type="predicted"/>
<dbReference type="AlphaFoldDB" id="A0A1L4FSP0"/>
<evidence type="ECO:0000259" key="11">
    <source>
        <dbReference type="PROSITE" id="PS51846"/>
    </source>
</evidence>
<comment type="subcellular location">
    <subcellularLocation>
        <location evidence="1">Membrane</location>
        <topology evidence="1">Multi-pass membrane protein</topology>
    </subcellularLocation>
</comment>
<dbReference type="Proteomes" id="UP000184322">
    <property type="component" value="Chromosome"/>
</dbReference>
<dbReference type="KEGG" id="mpul:BLA55_03020"/>
<dbReference type="PANTHER" id="PTHR22777:SF17">
    <property type="entry name" value="UPF0053 PROTEIN SLL0260"/>
    <property type="match status" value="1"/>
</dbReference>
<feature type="domain" description="CBS" evidence="10">
    <location>
        <begin position="202"/>
        <end position="247"/>
    </location>
</feature>
<feature type="transmembrane region" description="Helical" evidence="9">
    <location>
        <begin position="62"/>
        <end position="85"/>
    </location>
</feature>
<keyword evidence="6 8" id="KW-0472">Membrane</keyword>
<dbReference type="CDD" id="cd04590">
    <property type="entry name" value="CBS_pair_CorC_HlyC_assoc"/>
    <property type="match status" value="1"/>
</dbReference>
<dbReference type="SMART" id="SM00116">
    <property type="entry name" value="CBS"/>
    <property type="match status" value="2"/>
</dbReference>
<feature type="domain" description="CBS" evidence="10">
    <location>
        <begin position="256"/>
        <end position="317"/>
    </location>
</feature>
<evidence type="ECO:0000256" key="8">
    <source>
        <dbReference type="PROSITE-ProRule" id="PRU01193"/>
    </source>
</evidence>
<dbReference type="Pfam" id="PF00571">
    <property type="entry name" value="CBS"/>
    <property type="match status" value="2"/>
</dbReference>
<dbReference type="OrthoDB" id="9798188at2"/>
<keyword evidence="4 8" id="KW-1133">Transmembrane helix</keyword>
<evidence type="ECO:0000256" key="2">
    <source>
        <dbReference type="ARBA" id="ARBA00022692"/>
    </source>
</evidence>
<keyword evidence="13" id="KW-1185">Reference proteome</keyword>
<evidence type="ECO:0000256" key="1">
    <source>
        <dbReference type="ARBA" id="ARBA00004141"/>
    </source>
</evidence>
<keyword evidence="3" id="KW-0677">Repeat</keyword>
<protein>
    <submittedName>
        <fullName evidence="12">Hemolysin C</fullName>
    </submittedName>
</protein>
<dbReference type="EMBL" id="CP017813">
    <property type="protein sequence ID" value="APJ38609.1"/>
    <property type="molecule type" value="Genomic_DNA"/>
</dbReference>
<organism evidence="12 13">
    <name type="scientific">Mycoplasmopsis pullorum</name>
    <dbReference type="NCBI Taxonomy" id="48003"/>
    <lineage>
        <taxon>Bacteria</taxon>
        <taxon>Bacillati</taxon>
        <taxon>Mycoplasmatota</taxon>
        <taxon>Mycoplasmoidales</taxon>
        <taxon>Metamycoplasmataceae</taxon>
        <taxon>Mycoplasmopsis</taxon>
    </lineage>
</organism>
<evidence type="ECO:0000256" key="3">
    <source>
        <dbReference type="ARBA" id="ARBA00022737"/>
    </source>
</evidence>
<dbReference type="InterPro" id="IPR046342">
    <property type="entry name" value="CBS_dom_sf"/>
</dbReference>
<evidence type="ECO:0000313" key="13">
    <source>
        <dbReference type="Proteomes" id="UP000184322"/>
    </source>
</evidence>
<sequence>MSKILLISLFIVVLLFFILSAIFSGAETAYTSISMAKVHTMVENNEARAKLIHKQLKRYNQILTTILIANNIVNIGSATLTSFILNQLIGSGALVTIVTTALVTPILVIFSEIIPKLLGKSHPVKYLQIFGYFIEFIYWVLWIFAYPLGKIGKKVYITNSEDELKKMIEIARNEGVLQSGESLLAQNALDLDSTKVSQHYLRLKDVTSIDYRASVQDALELFKETNYSRIPVVKKDELIGIIMLKDLYHLKRGKIINYIIHVPFISTNSVLTSALEKLRRARVQMGFVVENNNSTRVLGIITVEDIIEELVGEIYDETDEAESIFEISLEQSEVHANVKVKDVFKQLDIDDDTLDDEDYELTLGKWMLKMTNKQKLNKNLRFNLDKVASFKVIQSKNKENKVAIIGINKY</sequence>
<dbReference type="PROSITE" id="PS51846">
    <property type="entry name" value="CNNM"/>
    <property type="match status" value="1"/>
</dbReference>
<evidence type="ECO:0000259" key="10">
    <source>
        <dbReference type="PROSITE" id="PS51371"/>
    </source>
</evidence>
<feature type="domain" description="CNNM transmembrane" evidence="11">
    <location>
        <begin position="2"/>
        <end position="181"/>
    </location>
</feature>
<keyword evidence="2 8" id="KW-0812">Transmembrane</keyword>
<dbReference type="PANTHER" id="PTHR22777">
    <property type="entry name" value="HEMOLYSIN-RELATED"/>
    <property type="match status" value="1"/>
</dbReference>
<dbReference type="STRING" id="48003.BLA55_03020"/>
<dbReference type="PROSITE" id="PS51371">
    <property type="entry name" value="CBS"/>
    <property type="match status" value="2"/>
</dbReference>
<feature type="transmembrane region" description="Helical" evidence="9">
    <location>
        <begin position="92"/>
        <end position="114"/>
    </location>
</feature>
<evidence type="ECO:0000256" key="7">
    <source>
        <dbReference type="PROSITE-ProRule" id="PRU00703"/>
    </source>
</evidence>
<dbReference type="Gene3D" id="3.10.580.10">
    <property type="entry name" value="CBS-domain"/>
    <property type="match status" value="1"/>
</dbReference>
<accession>A0A1L4FSP0</accession>
<keyword evidence="5 7" id="KW-0129">CBS domain</keyword>
<dbReference type="InterPro" id="IPR044751">
    <property type="entry name" value="Ion_transp-like_CBS"/>
</dbReference>
<dbReference type="GO" id="GO:0005886">
    <property type="term" value="C:plasma membrane"/>
    <property type="evidence" value="ECO:0007669"/>
    <property type="project" value="TreeGrafter"/>
</dbReference>
<evidence type="ECO:0000313" key="12">
    <source>
        <dbReference type="EMBL" id="APJ38609.1"/>
    </source>
</evidence>
<dbReference type="InterPro" id="IPR002550">
    <property type="entry name" value="CNNM"/>
</dbReference>
<gene>
    <name evidence="12" type="ORF">BLA55_03020</name>
</gene>
<dbReference type="SUPFAM" id="SSF54631">
    <property type="entry name" value="CBS-domain pair"/>
    <property type="match status" value="1"/>
</dbReference>
<dbReference type="Pfam" id="PF01595">
    <property type="entry name" value="CNNM"/>
    <property type="match status" value="1"/>
</dbReference>
<evidence type="ECO:0000256" key="6">
    <source>
        <dbReference type="ARBA" id="ARBA00023136"/>
    </source>
</evidence>